<comment type="caution">
    <text evidence="2">The sequence shown here is derived from an EMBL/GenBank/DDBJ whole genome shotgun (WGS) entry which is preliminary data.</text>
</comment>
<evidence type="ECO:0000313" key="3">
    <source>
        <dbReference type="Proteomes" id="UP000596742"/>
    </source>
</evidence>
<feature type="coiled-coil region" evidence="1">
    <location>
        <begin position="49"/>
        <end position="116"/>
    </location>
</feature>
<gene>
    <name evidence="2" type="ORF">MGAL_10B067963</name>
</gene>
<reference evidence="2" key="1">
    <citation type="submission" date="2018-11" db="EMBL/GenBank/DDBJ databases">
        <authorList>
            <person name="Alioto T."/>
            <person name="Alioto T."/>
        </authorList>
    </citation>
    <scope>NUCLEOTIDE SEQUENCE</scope>
</reference>
<evidence type="ECO:0000313" key="2">
    <source>
        <dbReference type="EMBL" id="VDI52092.1"/>
    </source>
</evidence>
<dbReference type="InterPro" id="IPR011042">
    <property type="entry name" value="6-blade_b-propeller_TolB-like"/>
</dbReference>
<dbReference type="AlphaFoldDB" id="A0A8B6FLK9"/>
<keyword evidence="3" id="KW-1185">Reference proteome</keyword>
<name>A0A8B6FLK9_MYTGA</name>
<dbReference type="Gene3D" id="2.120.10.30">
    <property type="entry name" value="TolB, C-terminal domain"/>
    <property type="match status" value="1"/>
</dbReference>
<sequence length="464" mass="51824">MFPVEDVIQNSKTSVAFTEIESSLQEMKKNITLILEDRHKNLSSLSAAKRKIESEILAIRQQINNHLDKIQDLFMVEVNSAVENSTQKIQNFLASLKKDQREIDEYIEDVENIKKHATDLQTFLGITVLENKLNETENTFISWSKGDSLAQTAVSYQLNNVLQNINDEINTFGKTVVDIQTCELTLQRRKEGQAQLMKENIGPGSCGCSIENITLKLKTKINTKAANVSGCCILPCGKFVVSNYHPSYLVLFSPKGEIEKTISGIMPNIYDIACIDTDVVAVTSSTENNIKVVSLKTEKTLKTILTCSPCFGIAYSEGSFIVCPEKGQLQEIRLANNKTTNIGSDVVSIYVAALGNKLYSRKRDKKTIVCHNKKGDILWTFTDNTVLNETRGMAVDECGNVFVTDIKSENITVIAYDGTKHQVLLSENDLINSPWPICYSSKLKMLLVANEKDGHAYLYIVNHE</sequence>
<dbReference type="OrthoDB" id="6091353at2759"/>
<dbReference type="SUPFAM" id="SSF101898">
    <property type="entry name" value="NHL repeat"/>
    <property type="match status" value="1"/>
</dbReference>
<organism evidence="2 3">
    <name type="scientific">Mytilus galloprovincialis</name>
    <name type="common">Mediterranean mussel</name>
    <dbReference type="NCBI Taxonomy" id="29158"/>
    <lineage>
        <taxon>Eukaryota</taxon>
        <taxon>Metazoa</taxon>
        <taxon>Spiralia</taxon>
        <taxon>Lophotrochozoa</taxon>
        <taxon>Mollusca</taxon>
        <taxon>Bivalvia</taxon>
        <taxon>Autobranchia</taxon>
        <taxon>Pteriomorphia</taxon>
        <taxon>Mytilida</taxon>
        <taxon>Mytiloidea</taxon>
        <taxon>Mytilidae</taxon>
        <taxon>Mytilinae</taxon>
        <taxon>Mytilus</taxon>
    </lineage>
</organism>
<accession>A0A8B6FLK9</accession>
<dbReference type="Proteomes" id="UP000596742">
    <property type="component" value="Unassembled WGS sequence"/>
</dbReference>
<evidence type="ECO:0000256" key="1">
    <source>
        <dbReference type="SAM" id="Coils"/>
    </source>
</evidence>
<proteinExistence type="predicted"/>
<keyword evidence="1" id="KW-0175">Coiled coil</keyword>
<dbReference type="EMBL" id="UYJE01007133">
    <property type="protein sequence ID" value="VDI52092.1"/>
    <property type="molecule type" value="Genomic_DNA"/>
</dbReference>
<protein>
    <submittedName>
        <fullName evidence="2">Uncharacterized protein</fullName>
    </submittedName>
</protein>